<dbReference type="SUPFAM" id="SSF50346">
    <property type="entry name" value="PRC-barrel domain"/>
    <property type="match status" value="2"/>
</dbReference>
<evidence type="ECO:0000313" key="2">
    <source>
        <dbReference type="EMBL" id="MBS3061719.1"/>
    </source>
</evidence>
<reference evidence="2" key="1">
    <citation type="submission" date="2021-03" db="EMBL/GenBank/DDBJ databases">
        <authorList>
            <person name="Jaffe A."/>
        </authorList>
    </citation>
    <scope>NUCLEOTIDE SEQUENCE</scope>
    <source>
        <strain evidence="2">RIFCSPLOWO2_01_FULL_AR10_48_17</strain>
    </source>
</reference>
<dbReference type="EMBL" id="JAGVWC010000010">
    <property type="protein sequence ID" value="MBS3061719.1"/>
    <property type="molecule type" value="Genomic_DNA"/>
</dbReference>
<accession>A0A8T4L870</accession>
<organism evidence="2 3">
    <name type="scientific">Candidatus Iainarchaeum sp</name>
    <dbReference type="NCBI Taxonomy" id="3101447"/>
    <lineage>
        <taxon>Archaea</taxon>
        <taxon>Candidatus Iainarchaeota</taxon>
        <taxon>Candidatus Iainarchaeia</taxon>
        <taxon>Candidatus Iainarchaeales</taxon>
        <taxon>Candidatus Iainarchaeaceae</taxon>
        <taxon>Candidatus Iainarchaeum</taxon>
    </lineage>
</organism>
<dbReference type="InterPro" id="IPR027275">
    <property type="entry name" value="PRC-brl_dom"/>
</dbReference>
<sequence>MQEIRAITREKDAGIKANDLKGTKVRAANGKEIGHVIGVRLDVNTFNLDGIEVDRGFFGKDTFIGRKYITSLSKEGAVLNMSPVSDYKGLKVFDSSGKEIGTVKEVRTNEQTNDISAIVVGTGFLKNDAVFSKSDVEEVGESIMLNVLVDANAVKVGGRAE</sequence>
<dbReference type="Proteomes" id="UP000675968">
    <property type="component" value="Unassembled WGS sequence"/>
</dbReference>
<dbReference type="InterPro" id="IPR011033">
    <property type="entry name" value="PRC_barrel-like_sf"/>
</dbReference>
<dbReference type="Pfam" id="PF05239">
    <property type="entry name" value="PRC"/>
    <property type="match status" value="2"/>
</dbReference>
<proteinExistence type="predicted"/>
<comment type="caution">
    <text evidence="2">The sequence shown here is derived from an EMBL/GenBank/DDBJ whole genome shotgun (WGS) entry which is preliminary data.</text>
</comment>
<name>A0A8T4L870_9ARCH</name>
<gene>
    <name evidence="2" type="ORF">J4215_04000</name>
</gene>
<dbReference type="AlphaFoldDB" id="A0A8T4L870"/>
<evidence type="ECO:0000259" key="1">
    <source>
        <dbReference type="Pfam" id="PF05239"/>
    </source>
</evidence>
<dbReference type="Gene3D" id="2.30.30.240">
    <property type="entry name" value="PRC-barrel domain"/>
    <property type="match status" value="1"/>
</dbReference>
<feature type="domain" description="PRC-barrel" evidence="1">
    <location>
        <begin position="82"/>
        <end position="127"/>
    </location>
</feature>
<evidence type="ECO:0000313" key="3">
    <source>
        <dbReference type="Proteomes" id="UP000675968"/>
    </source>
</evidence>
<reference evidence="2" key="2">
    <citation type="submission" date="2021-05" db="EMBL/GenBank/DDBJ databases">
        <title>Protein family content uncovers lineage relationships and bacterial pathway maintenance mechanisms in DPANN archaea.</title>
        <authorList>
            <person name="Castelle C.J."/>
            <person name="Meheust R."/>
            <person name="Jaffe A.L."/>
            <person name="Seitz K."/>
            <person name="Gong X."/>
            <person name="Baker B.J."/>
            <person name="Banfield J.F."/>
        </authorList>
    </citation>
    <scope>NUCLEOTIDE SEQUENCE</scope>
    <source>
        <strain evidence="2">RIFCSPLOWO2_01_FULL_AR10_48_17</strain>
    </source>
</reference>
<protein>
    <submittedName>
        <fullName evidence="2">PRC-barrel domain-containing protein</fullName>
    </submittedName>
</protein>
<feature type="domain" description="PRC-barrel" evidence="1">
    <location>
        <begin position="15"/>
        <end position="65"/>
    </location>
</feature>